<dbReference type="SUPFAM" id="SSF52799">
    <property type="entry name" value="(Phosphotyrosine protein) phosphatases II"/>
    <property type="match status" value="1"/>
</dbReference>
<evidence type="ECO:0000313" key="3">
    <source>
        <dbReference type="Proteomes" id="UP001162164"/>
    </source>
</evidence>
<dbReference type="Pfam" id="PF00102">
    <property type="entry name" value="Y_phosphatase"/>
    <property type="match status" value="1"/>
</dbReference>
<evidence type="ECO:0000259" key="1">
    <source>
        <dbReference type="PROSITE" id="PS50056"/>
    </source>
</evidence>
<sequence length="151" mass="17154">MEEYSEISYKTFKFLISKNPAEKNIDAYVKDLKKRNVKAVVRVCQPTYDTEPLDGTSPGDDILESFFKILKNQYDENPESCIAVHCIAGLGRAPVLIAVALIELGYTYEDAVELIRSKRRGAINTKQLEFLAKYKPKSRLKNDKKNSCSIQ</sequence>
<name>A0ABQ9IUG2_9CUCU</name>
<keyword evidence="3" id="KW-1185">Reference proteome</keyword>
<dbReference type="InterPro" id="IPR000387">
    <property type="entry name" value="Tyr_Pase_dom"/>
</dbReference>
<accession>A0ABQ9IUG2</accession>
<gene>
    <name evidence="2" type="ORF">NQ317_007643</name>
</gene>
<organism evidence="2 3">
    <name type="scientific">Molorchus minor</name>
    <dbReference type="NCBI Taxonomy" id="1323400"/>
    <lineage>
        <taxon>Eukaryota</taxon>
        <taxon>Metazoa</taxon>
        <taxon>Ecdysozoa</taxon>
        <taxon>Arthropoda</taxon>
        <taxon>Hexapoda</taxon>
        <taxon>Insecta</taxon>
        <taxon>Pterygota</taxon>
        <taxon>Neoptera</taxon>
        <taxon>Endopterygota</taxon>
        <taxon>Coleoptera</taxon>
        <taxon>Polyphaga</taxon>
        <taxon>Cucujiformia</taxon>
        <taxon>Chrysomeloidea</taxon>
        <taxon>Cerambycidae</taxon>
        <taxon>Lamiinae</taxon>
        <taxon>Monochamini</taxon>
        <taxon>Molorchus</taxon>
    </lineage>
</organism>
<dbReference type="InterPro" id="IPR000242">
    <property type="entry name" value="PTP_cat"/>
</dbReference>
<dbReference type="CDD" id="cd14500">
    <property type="entry name" value="PTP-IVa"/>
    <property type="match status" value="1"/>
</dbReference>
<dbReference type="InterPro" id="IPR029021">
    <property type="entry name" value="Prot-tyrosine_phosphatase-like"/>
</dbReference>
<dbReference type="InterPro" id="IPR050561">
    <property type="entry name" value="PTP"/>
</dbReference>
<dbReference type="Proteomes" id="UP001162164">
    <property type="component" value="Unassembled WGS sequence"/>
</dbReference>
<dbReference type="PANTHER" id="PTHR23339">
    <property type="entry name" value="TYROSINE SPECIFIC PROTEIN PHOSPHATASE AND DUAL SPECIFICITY PROTEIN PHOSPHATASE"/>
    <property type="match status" value="1"/>
</dbReference>
<dbReference type="PROSITE" id="PS50056">
    <property type="entry name" value="TYR_PHOSPHATASE_2"/>
    <property type="match status" value="1"/>
</dbReference>
<protein>
    <recommendedName>
        <fullName evidence="1">Tyrosine specific protein phosphatases domain-containing protein</fullName>
    </recommendedName>
</protein>
<dbReference type="EMBL" id="JAPWTJ010002592">
    <property type="protein sequence ID" value="KAJ8965533.1"/>
    <property type="molecule type" value="Genomic_DNA"/>
</dbReference>
<evidence type="ECO:0000313" key="2">
    <source>
        <dbReference type="EMBL" id="KAJ8965533.1"/>
    </source>
</evidence>
<comment type="caution">
    <text evidence="2">The sequence shown here is derived from an EMBL/GenBank/DDBJ whole genome shotgun (WGS) entry which is preliminary data.</text>
</comment>
<reference evidence="2" key="1">
    <citation type="journal article" date="2023" name="Insect Mol. Biol.">
        <title>Genome sequencing provides insights into the evolution of gene families encoding plant cell wall-degrading enzymes in longhorned beetles.</title>
        <authorList>
            <person name="Shin N.R."/>
            <person name="Okamura Y."/>
            <person name="Kirsch R."/>
            <person name="Pauchet Y."/>
        </authorList>
    </citation>
    <scope>NUCLEOTIDE SEQUENCE</scope>
    <source>
        <strain evidence="2">MMC_N1</strain>
    </source>
</reference>
<proteinExistence type="predicted"/>
<dbReference type="Gene3D" id="3.90.190.10">
    <property type="entry name" value="Protein tyrosine phosphatase superfamily"/>
    <property type="match status" value="1"/>
</dbReference>
<feature type="domain" description="Tyrosine specific protein phosphatases" evidence="1">
    <location>
        <begin position="64"/>
        <end position="130"/>
    </location>
</feature>